<dbReference type="OrthoDB" id="8870348at2"/>
<keyword evidence="3" id="KW-1185">Reference proteome</keyword>
<evidence type="ECO:0000259" key="1">
    <source>
        <dbReference type="Pfam" id="PF00501"/>
    </source>
</evidence>
<dbReference type="InterPro" id="IPR042099">
    <property type="entry name" value="ANL_N_sf"/>
</dbReference>
<sequence length="361" mass="40820">MTPTYKNIHNRFKLNGTHYNFEDLKEVAYSFIKEGLDFEKQIGDFLNHWQDDSEFIDVKTSGSTGQPKTISLSKQAMVNSAIATGDYFGLEPGNTALMCLPANYIAGKMMLVRALILGLEIEVIEPKTNPVFDNEVHYDFCAMIPIQVQKAIQRLDHINTLIIGGASVNYQLKEKLQNLKVNAYETYGMTETITHVAVKKLNNFNTDKDYNTVEASYFETLPNIKISQNKSQCLVIDAPNILEETIETNDVVKLHSATSFEWLGRKDNVINSGGVKLFPEQIEAKLQPQIASRFFISKENNDKFGEQVILVVEDKDFNLKSSDLKDLSKLEVPKNIYTVDKFIETSSGKVNRGKTLQLLQK</sequence>
<dbReference type="Pfam" id="PF00501">
    <property type="entry name" value="AMP-binding"/>
    <property type="match status" value="1"/>
</dbReference>
<name>A0A2T1NGW9_9FLAO</name>
<proteinExistence type="predicted"/>
<comment type="caution">
    <text evidence="2">The sequence shown here is derived from an EMBL/GenBank/DDBJ whole genome shotgun (WGS) entry which is preliminary data.</text>
</comment>
<organism evidence="2 3">
    <name type="scientific">Mesoflavibacter zeaxanthinifaciens subsp. sabulilitoris</name>
    <dbReference type="NCBI Taxonomy" id="1520893"/>
    <lineage>
        <taxon>Bacteria</taxon>
        <taxon>Pseudomonadati</taxon>
        <taxon>Bacteroidota</taxon>
        <taxon>Flavobacteriia</taxon>
        <taxon>Flavobacteriales</taxon>
        <taxon>Flavobacteriaceae</taxon>
        <taxon>Mesoflavibacter</taxon>
    </lineage>
</organism>
<keyword evidence="2" id="KW-0436">Ligase</keyword>
<dbReference type="PANTHER" id="PTHR43201">
    <property type="entry name" value="ACYL-COA SYNTHETASE"/>
    <property type="match status" value="1"/>
</dbReference>
<dbReference type="SUPFAM" id="SSF56801">
    <property type="entry name" value="Acetyl-CoA synthetase-like"/>
    <property type="match status" value="1"/>
</dbReference>
<dbReference type="AlphaFoldDB" id="A0A2T1NGW9"/>
<gene>
    <name evidence="2" type="ORF">C7H61_05875</name>
</gene>
<feature type="domain" description="AMP-dependent synthetase/ligase" evidence="1">
    <location>
        <begin position="60"/>
        <end position="209"/>
    </location>
</feature>
<reference evidence="2 3" key="1">
    <citation type="submission" date="2018-03" db="EMBL/GenBank/DDBJ databases">
        <title>Mesoflavibacter sp. HG37 and Mesoflavibacter sp. HG96 sp.nov., two marine bacteria isolated from seawater of Western Pacific Ocean.</title>
        <authorList>
            <person name="Cheng H."/>
            <person name="Wu Y.-H."/>
            <person name="Guo L.-L."/>
            <person name="Xu X.-W."/>
        </authorList>
    </citation>
    <scope>NUCLEOTIDE SEQUENCE [LARGE SCALE GENOMIC DNA]</scope>
    <source>
        <strain evidence="2 3">KCTC 42117</strain>
    </source>
</reference>
<evidence type="ECO:0000313" key="3">
    <source>
        <dbReference type="Proteomes" id="UP000238430"/>
    </source>
</evidence>
<dbReference type="GO" id="GO:0031956">
    <property type="term" value="F:medium-chain fatty acid-CoA ligase activity"/>
    <property type="evidence" value="ECO:0007669"/>
    <property type="project" value="TreeGrafter"/>
</dbReference>
<dbReference type="Proteomes" id="UP000238430">
    <property type="component" value="Unassembled WGS sequence"/>
</dbReference>
<protein>
    <submittedName>
        <fullName evidence="2">O-succinylbenzoic acid--CoA ligase</fullName>
    </submittedName>
</protein>
<dbReference type="InterPro" id="IPR045851">
    <property type="entry name" value="AMP-bd_C_sf"/>
</dbReference>
<dbReference type="Gene3D" id="3.40.50.12780">
    <property type="entry name" value="N-terminal domain of ligase-like"/>
    <property type="match status" value="1"/>
</dbReference>
<dbReference type="InterPro" id="IPR000873">
    <property type="entry name" value="AMP-dep_synth/lig_dom"/>
</dbReference>
<dbReference type="PANTHER" id="PTHR43201:SF32">
    <property type="entry name" value="2-SUCCINYLBENZOATE--COA LIGASE, CHLOROPLASTIC_PEROXISOMAL"/>
    <property type="match status" value="1"/>
</dbReference>
<dbReference type="GO" id="GO:0006631">
    <property type="term" value="P:fatty acid metabolic process"/>
    <property type="evidence" value="ECO:0007669"/>
    <property type="project" value="TreeGrafter"/>
</dbReference>
<dbReference type="RefSeq" id="WP_106678024.1">
    <property type="nucleotide sequence ID" value="NZ_JACHWV010000001.1"/>
</dbReference>
<dbReference type="Gene3D" id="3.30.300.30">
    <property type="match status" value="1"/>
</dbReference>
<evidence type="ECO:0000313" key="2">
    <source>
        <dbReference type="EMBL" id="PSG92106.1"/>
    </source>
</evidence>
<dbReference type="EMBL" id="PXOT01000020">
    <property type="protein sequence ID" value="PSG92106.1"/>
    <property type="molecule type" value="Genomic_DNA"/>
</dbReference>
<accession>A0A2T1NGW9</accession>